<dbReference type="EMBL" id="CAEY01000075">
    <property type="status" value="NOT_ANNOTATED_CDS"/>
    <property type="molecule type" value="Genomic_DNA"/>
</dbReference>
<name>T1KHL1_TETUR</name>
<dbReference type="GO" id="GO:0005737">
    <property type="term" value="C:cytoplasm"/>
    <property type="evidence" value="ECO:0007669"/>
    <property type="project" value="TreeGrafter"/>
</dbReference>
<dbReference type="InterPro" id="IPR015915">
    <property type="entry name" value="Kelch-typ_b-propeller"/>
</dbReference>
<keyword evidence="1" id="KW-0880">Kelch repeat</keyword>
<evidence type="ECO:0000313" key="3">
    <source>
        <dbReference type="Proteomes" id="UP000015104"/>
    </source>
</evidence>
<evidence type="ECO:0000313" key="2">
    <source>
        <dbReference type="EnsemblMetazoa" id="tetur11g04780.1"/>
    </source>
</evidence>
<dbReference type="SMART" id="SM00612">
    <property type="entry name" value="Kelch"/>
    <property type="match status" value="3"/>
</dbReference>
<proteinExistence type="predicted"/>
<accession>T1KHL1</accession>
<dbReference type="SUPFAM" id="SSF117281">
    <property type="entry name" value="Kelch motif"/>
    <property type="match status" value="1"/>
</dbReference>
<evidence type="ECO:0000256" key="1">
    <source>
        <dbReference type="ARBA" id="ARBA00022441"/>
    </source>
</evidence>
<dbReference type="HOGENOM" id="CLU_045453_0_0_1"/>
<dbReference type="OrthoDB" id="432528at2759"/>
<dbReference type="GO" id="GO:0003682">
    <property type="term" value="F:chromatin binding"/>
    <property type="evidence" value="ECO:0007669"/>
    <property type="project" value="InterPro"/>
</dbReference>
<dbReference type="KEGG" id="tut:107364253"/>
<dbReference type="Pfam" id="PF24681">
    <property type="entry name" value="Kelch_KLHDC2_KLHL20_DRC7"/>
    <property type="match status" value="1"/>
</dbReference>
<gene>
    <name evidence="2" type="primary">107364253</name>
</gene>
<sequence length="380" mass="43451">MIVLTRIEGGLKRVNHAAVAVNEHIYSFGGFAGTEDYSFDRPIDVYTLDMNTLRWEEIRPSDGGNPANVPCIRYGHTVVAQDDIIYLWGGGKNKVLCNKMFMFDTNTRSWLANEVKGEIPVARDGHSACTSGGFMYIIGGFEEERREFADTVYRFEFRTRTWQHLYLLSSDLLKKDFMSCVAIDDIIYLFGGRTYPCPFYDSEIMELDTDRMRLTKTEVSGYKPCGRRSHTAVVVNNKMMIFGGYNDVVNEHLNDFHIFDPEKRQWEPVAVSGDTRPTARRRHCCVAVNSYLYIFGGSCPAPEAAGALEHYLMELDDLYVIDTERSLRSMSLQAVIDHDLDTRRLPPALRREVECYRTDNRLACTQVEVLDLAMHAKRPP</sequence>
<organism evidence="2 3">
    <name type="scientific">Tetranychus urticae</name>
    <name type="common">Two-spotted spider mite</name>
    <dbReference type="NCBI Taxonomy" id="32264"/>
    <lineage>
        <taxon>Eukaryota</taxon>
        <taxon>Metazoa</taxon>
        <taxon>Ecdysozoa</taxon>
        <taxon>Arthropoda</taxon>
        <taxon>Chelicerata</taxon>
        <taxon>Arachnida</taxon>
        <taxon>Acari</taxon>
        <taxon>Acariformes</taxon>
        <taxon>Trombidiformes</taxon>
        <taxon>Prostigmata</taxon>
        <taxon>Eleutherengona</taxon>
        <taxon>Raphignathae</taxon>
        <taxon>Tetranychoidea</taxon>
        <taxon>Tetranychidae</taxon>
        <taxon>Tetranychus</taxon>
    </lineage>
</organism>
<reference evidence="3" key="1">
    <citation type="submission" date="2011-08" db="EMBL/GenBank/DDBJ databases">
        <authorList>
            <person name="Rombauts S."/>
        </authorList>
    </citation>
    <scope>NUCLEOTIDE SEQUENCE</scope>
    <source>
        <strain evidence="3">London</strain>
    </source>
</reference>
<dbReference type="PANTHER" id="PTHR46461:SF1">
    <property type="entry name" value="KELCH DOMAIN-CONTAINING PROTEIN 3"/>
    <property type="match status" value="1"/>
</dbReference>
<dbReference type="InterPro" id="IPR052637">
    <property type="entry name" value="KLHDC3-like"/>
</dbReference>
<dbReference type="eggNOG" id="KOG4693">
    <property type="taxonomic scope" value="Eukaryota"/>
</dbReference>
<keyword evidence="3" id="KW-1185">Reference proteome</keyword>
<evidence type="ECO:0008006" key="4">
    <source>
        <dbReference type="Google" id="ProtNLM"/>
    </source>
</evidence>
<dbReference type="OMA" id="MYELQIS"/>
<dbReference type="EnsemblMetazoa" id="tetur11g04780.1">
    <property type="protein sequence ID" value="tetur11g04780.1"/>
    <property type="gene ID" value="tetur11g04780"/>
</dbReference>
<protein>
    <recommendedName>
        <fullName evidence="4">Kelch domain-containing protein</fullName>
    </recommendedName>
</protein>
<dbReference type="Gene3D" id="2.120.10.80">
    <property type="entry name" value="Kelch-type beta propeller"/>
    <property type="match status" value="2"/>
</dbReference>
<dbReference type="InterPro" id="IPR006652">
    <property type="entry name" value="Kelch_1"/>
</dbReference>
<dbReference type="Proteomes" id="UP000015104">
    <property type="component" value="Unassembled WGS sequence"/>
</dbReference>
<dbReference type="AlphaFoldDB" id="T1KHL1"/>
<dbReference type="PANTHER" id="PTHR46461">
    <property type="entry name" value="KELCH DOMAIN-CONTAINING PROTEIN 3"/>
    <property type="match status" value="1"/>
</dbReference>
<reference evidence="2" key="2">
    <citation type="submission" date="2015-06" db="UniProtKB">
        <authorList>
            <consortium name="EnsemblMetazoa"/>
        </authorList>
    </citation>
    <scope>IDENTIFICATION</scope>
</reference>